<reference evidence="3" key="1">
    <citation type="journal article" date="2019" name="Int. J. Syst. Evol. Microbiol.">
        <title>The Global Catalogue of Microorganisms (GCM) 10K type strain sequencing project: providing services to taxonomists for standard genome sequencing and annotation.</title>
        <authorList>
            <consortium name="The Broad Institute Genomics Platform"/>
            <consortium name="The Broad Institute Genome Sequencing Center for Infectious Disease"/>
            <person name="Wu L."/>
            <person name="Ma J."/>
        </authorList>
    </citation>
    <scope>NUCLEOTIDE SEQUENCE [LARGE SCALE GENOMIC DNA]</scope>
    <source>
        <strain evidence="3">CGMCC 4.7275</strain>
    </source>
</reference>
<sequence>MKRVALAPRAVRQLRRVRSVYLVGVMLSVLGFVLESGRTVGDRRLEIVGVFLVVFTALLGLTVVQLWRHRKTVHCSTSKRLTPSG</sequence>
<evidence type="ECO:0000313" key="2">
    <source>
        <dbReference type="EMBL" id="GGK21964.1"/>
    </source>
</evidence>
<dbReference type="RefSeq" id="WP_189110927.1">
    <property type="nucleotide sequence ID" value="NZ_BMMV01000026.1"/>
</dbReference>
<keyword evidence="1" id="KW-0812">Transmembrane</keyword>
<evidence type="ECO:0000256" key="1">
    <source>
        <dbReference type="SAM" id="Phobius"/>
    </source>
</evidence>
<feature type="transmembrane region" description="Helical" evidence="1">
    <location>
        <begin position="20"/>
        <end position="41"/>
    </location>
</feature>
<comment type="caution">
    <text evidence="2">The sequence shown here is derived from an EMBL/GenBank/DDBJ whole genome shotgun (WGS) entry which is preliminary data.</text>
</comment>
<gene>
    <name evidence="2" type="ORF">GCM10011583_62470</name>
</gene>
<keyword evidence="3" id="KW-1185">Reference proteome</keyword>
<dbReference type="EMBL" id="BMMV01000026">
    <property type="protein sequence ID" value="GGK21964.1"/>
    <property type="molecule type" value="Genomic_DNA"/>
</dbReference>
<organism evidence="2 3">
    <name type="scientific">Streptomyces camponoticapitis</name>
    <dbReference type="NCBI Taxonomy" id="1616125"/>
    <lineage>
        <taxon>Bacteria</taxon>
        <taxon>Bacillati</taxon>
        <taxon>Actinomycetota</taxon>
        <taxon>Actinomycetes</taxon>
        <taxon>Kitasatosporales</taxon>
        <taxon>Streptomycetaceae</taxon>
        <taxon>Streptomyces</taxon>
    </lineage>
</organism>
<evidence type="ECO:0000313" key="3">
    <source>
        <dbReference type="Proteomes" id="UP000660265"/>
    </source>
</evidence>
<dbReference type="Proteomes" id="UP000660265">
    <property type="component" value="Unassembled WGS sequence"/>
</dbReference>
<evidence type="ECO:0008006" key="4">
    <source>
        <dbReference type="Google" id="ProtNLM"/>
    </source>
</evidence>
<feature type="transmembrane region" description="Helical" evidence="1">
    <location>
        <begin position="47"/>
        <end position="67"/>
    </location>
</feature>
<protein>
    <recommendedName>
        <fullName evidence="4">DUF202 domain-containing protein</fullName>
    </recommendedName>
</protein>
<proteinExistence type="predicted"/>
<keyword evidence="1" id="KW-0472">Membrane</keyword>
<keyword evidence="1" id="KW-1133">Transmembrane helix</keyword>
<accession>A0ABQ2ERB7</accession>
<name>A0ABQ2ERB7_9ACTN</name>